<dbReference type="Proteomes" id="UP000598032">
    <property type="component" value="Unassembled WGS sequence"/>
</dbReference>
<sequence>MHGTMISYWIYGLKCDGAEVLSYKDTLRYLALRKP</sequence>
<protein>
    <submittedName>
        <fullName evidence="1">Uncharacterized protein</fullName>
    </submittedName>
</protein>
<evidence type="ECO:0000313" key="2">
    <source>
        <dbReference type="Proteomes" id="UP000598032"/>
    </source>
</evidence>
<organism evidence="1 2">
    <name type="scientific">Paraburkholderia metrosideri</name>
    <dbReference type="NCBI Taxonomy" id="580937"/>
    <lineage>
        <taxon>Bacteria</taxon>
        <taxon>Pseudomonadati</taxon>
        <taxon>Pseudomonadota</taxon>
        <taxon>Betaproteobacteria</taxon>
        <taxon>Burkholderiales</taxon>
        <taxon>Burkholderiaceae</taxon>
        <taxon>Paraburkholderia</taxon>
    </lineage>
</organism>
<proteinExistence type="predicted"/>
<accession>A0ABN7HM94</accession>
<name>A0ABN7HM94_9BURK</name>
<gene>
    <name evidence="1" type="ORF">LMG28140_01429</name>
</gene>
<evidence type="ECO:0000313" key="1">
    <source>
        <dbReference type="EMBL" id="CAD6522826.1"/>
    </source>
</evidence>
<dbReference type="EMBL" id="CAJHCP010000003">
    <property type="protein sequence ID" value="CAD6522826.1"/>
    <property type="molecule type" value="Genomic_DNA"/>
</dbReference>
<keyword evidence="2" id="KW-1185">Reference proteome</keyword>
<comment type="caution">
    <text evidence="1">The sequence shown here is derived from an EMBL/GenBank/DDBJ whole genome shotgun (WGS) entry which is preliminary data.</text>
</comment>
<reference evidence="1 2" key="1">
    <citation type="submission" date="2020-10" db="EMBL/GenBank/DDBJ databases">
        <authorList>
            <person name="Peeters C."/>
        </authorList>
    </citation>
    <scope>NUCLEOTIDE SEQUENCE [LARGE SCALE GENOMIC DNA]</scope>
    <source>
        <strain evidence="1 2">LMG 28140</strain>
    </source>
</reference>